<dbReference type="Gene3D" id="3.50.50.60">
    <property type="entry name" value="FAD/NAD(P)-binding domain"/>
    <property type="match status" value="2"/>
</dbReference>
<dbReference type="SUPFAM" id="SSF55424">
    <property type="entry name" value="FAD/NAD-linked reductases, dimerisation (C-terminal) domain"/>
    <property type="match status" value="1"/>
</dbReference>
<dbReference type="GO" id="GO:0005737">
    <property type="term" value="C:cytoplasm"/>
    <property type="evidence" value="ECO:0007669"/>
    <property type="project" value="TreeGrafter"/>
</dbReference>
<proteinExistence type="predicted"/>
<feature type="domain" description="Reductase C-terminal" evidence="6">
    <location>
        <begin position="329"/>
        <end position="391"/>
    </location>
</feature>
<dbReference type="SUPFAM" id="SSF51905">
    <property type="entry name" value="FAD/NAD(P)-binding domain"/>
    <property type="match status" value="1"/>
</dbReference>
<organism evidence="7 8">
    <name type="scientific">Thioclava pacifica DSM 10166</name>
    <dbReference type="NCBI Taxonomy" id="1353537"/>
    <lineage>
        <taxon>Bacteria</taxon>
        <taxon>Pseudomonadati</taxon>
        <taxon>Pseudomonadota</taxon>
        <taxon>Alphaproteobacteria</taxon>
        <taxon>Rhodobacterales</taxon>
        <taxon>Paracoccaceae</taxon>
        <taxon>Thioclava</taxon>
    </lineage>
</organism>
<keyword evidence="4" id="KW-0560">Oxidoreductase</keyword>
<accession>A0A074JHP3</accession>
<evidence type="ECO:0000256" key="4">
    <source>
        <dbReference type="ARBA" id="ARBA00023002"/>
    </source>
</evidence>
<evidence type="ECO:0000256" key="3">
    <source>
        <dbReference type="ARBA" id="ARBA00022827"/>
    </source>
</evidence>
<dbReference type="RefSeq" id="WP_038073654.1">
    <property type="nucleotide sequence ID" value="NZ_AUND01000002.1"/>
</dbReference>
<evidence type="ECO:0000256" key="2">
    <source>
        <dbReference type="ARBA" id="ARBA00022630"/>
    </source>
</evidence>
<feature type="domain" description="FAD/NAD(P)-binding" evidence="5">
    <location>
        <begin position="5"/>
        <end position="287"/>
    </location>
</feature>
<dbReference type="EMBL" id="AUND01000002">
    <property type="protein sequence ID" value="KEO55440.1"/>
    <property type="molecule type" value="Genomic_DNA"/>
</dbReference>
<dbReference type="Pfam" id="PF14759">
    <property type="entry name" value="Reductase_C"/>
    <property type="match status" value="1"/>
</dbReference>
<evidence type="ECO:0008006" key="9">
    <source>
        <dbReference type="Google" id="ProtNLM"/>
    </source>
</evidence>
<evidence type="ECO:0000256" key="1">
    <source>
        <dbReference type="ARBA" id="ARBA00001974"/>
    </source>
</evidence>
<protein>
    <recommendedName>
        <fullName evidence="9">FAD/NAD(P)-binding domain-containing protein</fullName>
    </recommendedName>
</protein>
<dbReference type="Gene3D" id="3.30.390.30">
    <property type="match status" value="1"/>
</dbReference>
<evidence type="ECO:0000259" key="5">
    <source>
        <dbReference type="Pfam" id="PF07992"/>
    </source>
</evidence>
<evidence type="ECO:0000313" key="8">
    <source>
        <dbReference type="Proteomes" id="UP000027432"/>
    </source>
</evidence>
<dbReference type="eggNOG" id="COG0446">
    <property type="taxonomic scope" value="Bacteria"/>
</dbReference>
<dbReference type="GO" id="GO:0016651">
    <property type="term" value="F:oxidoreductase activity, acting on NAD(P)H"/>
    <property type="evidence" value="ECO:0007669"/>
    <property type="project" value="TreeGrafter"/>
</dbReference>
<comment type="caution">
    <text evidence="7">The sequence shown here is derived from an EMBL/GenBank/DDBJ whole genome shotgun (WGS) entry which is preliminary data.</text>
</comment>
<name>A0A074JHP3_9RHOB</name>
<gene>
    <name evidence="7" type="ORF">TP2_15475</name>
</gene>
<keyword evidence="3" id="KW-0274">FAD</keyword>
<dbReference type="PANTHER" id="PTHR43557:SF2">
    <property type="entry name" value="RIESKE DOMAIN-CONTAINING PROTEIN-RELATED"/>
    <property type="match status" value="1"/>
</dbReference>
<dbReference type="STRING" id="1353537.TP2_15475"/>
<keyword evidence="2" id="KW-0285">Flavoprotein</keyword>
<dbReference type="PANTHER" id="PTHR43557">
    <property type="entry name" value="APOPTOSIS-INDUCING FACTOR 1"/>
    <property type="match status" value="1"/>
</dbReference>
<dbReference type="InterPro" id="IPR050446">
    <property type="entry name" value="FAD-oxidoreductase/Apoptosis"/>
</dbReference>
<dbReference type="Proteomes" id="UP000027432">
    <property type="component" value="Unassembled WGS sequence"/>
</dbReference>
<dbReference type="InterPro" id="IPR036188">
    <property type="entry name" value="FAD/NAD-bd_sf"/>
</dbReference>
<keyword evidence="8" id="KW-1185">Reference proteome</keyword>
<dbReference type="InterPro" id="IPR016156">
    <property type="entry name" value="FAD/NAD-linked_Rdtase_dimer_sf"/>
</dbReference>
<dbReference type="PRINTS" id="PR00368">
    <property type="entry name" value="FADPNR"/>
</dbReference>
<dbReference type="AlphaFoldDB" id="A0A074JHP3"/>
<reference evidence="7 8" key="1">
    <citation type="submission" date="2013-07" db="EMBL/GenBank/DDBJ databases">
        <title>Thioclava pacifica DSM 10166 Genome Sequencing.</title>
        <authorList>
            <person name="Lai Q."/>
            <person name="Shao Z."/>
        </authorList>
    </citation>
    <scope>NUCLEOTIDE SEQUENCE [LARGE SCALE GENOMIC DNA]</scope>
    <source>
        <strain evidence="7 8">DSM 10166</strain>
    </source>
</reference>
<dbReference type="Pfam" id="PF07992">
    <property type="entry name" value="Pyr_redox_2"/>
    <property type="match status" value="1"/>
</dbReference>
<dbReference type="InterPro" id="IPR028202">
    <property type="entry name" value="Reductase_C"/>
</dbReference>
<dbReference type="OrthoDB" id="7809559at2"/>
<evidence type="ECO:0000259" key="6">
    <source>
        <dbReference type="Pfam" id="PF14759"/>
    </source>
</evidence>
<evidence type="ECO:0000313" key="7">
    <source>
        <dbReference type="EMBL" id="KEO55440.1"/>
    </source>
</evidence>
<dbReference type="InterPro" id="IPR023753">
    <property type="entry name" value="FAD/NAD-binding_dom"/>
</dbReference>
<sequence length="405" mass="42575">MAGPRITVVGASLAGLRTAEALRTALPQAQLTLIGDEPHAPYNRPPLSKDVMESFAGGDADETEAFGKLLLRSKLTPEDVSTRLGVAATGIEKAGVRLADGSLVRSDWVIAATGIRPRRLPLPGNEDIRHVLRGFDDARALAPMLQPGARLAVIGAGFIGCEIAATARKLGLHVTIVEPGPQPMMRALGPRVAAAMATLHRRHGVTLLTGRSVEAYQPGRVILDNGKEIEADVIVEALGSLPNTEWLTGSGADLSDGVLVDDTMRAIGAPNLLAVGDIARFANPLFDDVPRRVEHWCIPGFTAKRAAQTIAALEAGDTPEPGFSPLPSFWSDQYGMRVQAFGAPALAETQTVVEGDLSQIGEAPVIVEYARNGALTGVIGLGAPPALIAKHRARLMAALTPKETV</sequence>
<comment type="cofactor">
    <cofactor evidence="1">
        <name>FAD</name>
        <dbReference type="ChEBI" id="CHEBI:57692"/>
    </cofactor>
</comment>
<dbReference type="PRINTS" id="PR00411">
    <property type="entry name" value="PNDRDTASEI"/>
</dbReference>